<dbReference type="AlphaFoldDB" id="A0AAW2H654"/>
<feature type="transmembrane region" description="Helical" evidence="1">
    <location>
        <begin position="44"/>
        <end position="66"/>
    </location>
</feature>
<keyword evidence="1" id="KW-1133">Transmembrane helix</keyword>
<sequence>MSSSYKVANVYTEMSLKTNKESIHNFQNQVGGAINTLKQGVAGIGGPLVASLGALTGAIASVVGFINSKSKDFKNKFEQDTSMIADMLDKAEGLGVTLGEYQKLKVFAQLKGMDFKQLEQTMLQLNLLSAKVQELGEDADEQTRIFAKYMNGDGSQYTNFQRLELLLRGAFRTRKEKGQEKALRELKILMPRVANNPGSAAALTSDVGELYEADKIKVNNEGKTKKAVAKGRKKIALAEHETEYNTISAYNLLIEENIKNFSARHELEEKEIARQRAKLIKTESLISKGGGIIEGIYKLKDKLNEILGSHKKSNDYLEQLVAEEKEKAVKAKKHHELMRRNMGGGVMNYTKLK</sequence>
<evidence type="ECO:0000256" key="1">
    <source>
        <dbReference type="SAM" id="Phobius"/>
    </source>
</evidence>
<name>A0AAW2H654_9NEOP</name>
<proteinExistence type="predicted"/>
<accession>A0AAW2H654</accession>
<evidence type="ECO:0000313" key="2">
    <source>
        <dbReference type="EMBL" id="KAL0263852.1"/>
    </source>
</evidence>
<comment type="caution">
    <text evidence="2">The sequence shown here is derived from an EMBL/GenBank/DDBJ whole genome shotgun (WGS) entry which is preliminary data.</text>
</comment>
<keyword evidence="1" id="KW-0472">Membrane</keyword>
<keyword evidence="1" id="KW-0812">Transmembrane</keyword>
<gene>
    <name evidence="2" type="ORF">PYX00_011153</name>
</gene>
<evidence type="ECO:0008006" key="3">
    <source>
        <dbReference type="Google" id="ProtNLM"/>
    </source>
</evidence>
<organism evidence="2">
    <name type="scientific">Menopon gallinae</name>
    <name type="common">poultry shaft louse</name>
    <dbReference type="NCBI Taxonomy" id="328185"/>
    <lineage>
        <taxon>Eukaryota</taxon>
        <taxon>Metazoa</taxon>
        <taxon>Ecdysozoa</taxon>
        <taxon>Arthropoda</taxon>
        <taxon>Hexapoda</taxon>
        <taxon>Insecta</taxon>
        <taxon>Pterygota</taxon>
        <taxon>Neoptera</taxon>
        <taxon>Paraneoptera</taxon>
        <taxon>Psocodea</taxon>
        <taxon>Troctomorpha</taxon>
        <taxon>Phthiraptera</taxon>
        <taxon>Amblycera</taxon>
        <taxon>Menoponidae</taxon>
        <taxon>Menopon</taxon>
    </lineage>
</organism>
<reference evidence="2" key="1">
    <citation type="journal article" date="2024" name="Gigascience">
        <title>Chromosome-level genome of the poultry shaft louse Menopon gallinae provides insight into the host-switching and adaptive evolution of parasitic lice.</title>
        <authorList>
            <person name="Xu Y."/>
            <person name="Ma L."/>
            <person name="Liu S."/>
            <person name="Liang Y."/>
            <person name="Liu Q."/>
            <person name="He Z."/>
            <person name="Tian L."/>
            <person name="Duan Y."/>
            <person name="Cai W."/>
            <person name="Li H."/>
            <person name="Song F."/>
        </authorList>
    </citation>
    <scope>NUCLEOTIDE SEQUENCE</scope>
    <source>
        <strain evidence="2">Cailab_2023a</strain>
    </source>
</reference>
<protein>
    <recommendedName>
        <fullName evidence="3">Phage tail tape measure protein</fullName>
    </recommendedName>
</protein>
<dbReference type="EMBL" id="JARGDH010000093">
    <property type="protein sequence ID" value="KAL0263852.1"/>
    <property type="molecule type" value="Genomic_DNA"/>
</dbReference>